<protein>
    <submittedName>
        <fullName evidence="2">Uncharacterized protein</fullName>
    </submittedName>
</protein>
<organism evidence="2 3">
    <name type="scientific">Chryseobacterium oryctis</name>
    <dbReference type="NCBI Taxonomy" id="2952618"/>
    <lineage>
        <taxon>Bacteria</taxon>
        <taxon>Pseudomonadati</taxon>
        <taxon>Bacteroidota</taxon>
        <taxon>Flavobacteriia</taxon>
        <taxon>Flavobacteriales</taxon>
        <taxon>Weeksellaceae</taxon>
        <taxon>Chryseobacterium group</taxon>
        <taxon>Chryseobacterium</taxon>
    </lineage>
</organism>
<feature type="signal peptide" evidence="1">
    <location>
        <begin position="1"/>
        <end position="19"/>
    </location>
</feature>
<dbReference type="Proteomes" id="UP001163719">
    <property type="component" value="Unassembled WGS sequence"/>
</dbReference>
<name>A0ABT3HNH4_9FLAO</name>
<accession>A0ABT3HNH4</accession>
<reference evidence="2" key="1">
    <citation type="submission" date="2022-10" db="EMBL/GenBank/DDBJ databases">
        <title>Chryseobacterium babae sp. nov. isolated from the gut of the beetle Oryctes rhinoceros, and Chryseobacterium kimseyorum sp. nov., isolated from a stick insect rearing cage.</title>
        <authorList>
            <person name="Shelomi M."/>
            <person name="Han C.-J."/>
            <person name="Chen W.-M."/>
            <person name="Chen H.-K."/>
            <person name="Liaw S.-J."/>
            <person name="Muhle E."/>
            <person name="Clermont D."/>
        </authorList>
    </citation>
    <scope>NUCLEOTIDE SEQUENCE</scope>
    <source>
        <strain evidence="2">WLa1L2M3</strain>
    </source>
</reference>
<dbReference type="RefSeq" id="WP_264743267.1">
    <property type="nucleotide sequence ID" value="NZ_JAPDHV010000003.1"/>
</dbReference>
<keyword evidence="3" id="KW-1185">Reference proteome</keyword>
<dbReference type="EMBL" id="JAPDHV010000003">
    <property type="protein sequence ID" value="MCW3161322.1"/>
    <property type="molecule type" value="Genomic_DNA"/>
</dbReference>
<keyword evidence="1" id="KW-0732">Signal</keyword>
<gene>
    <name evidence="2" type="ORF">OH806_08590</name>
</gene>
<evidence type="ECO:0000313" key="2">
    <source>
        <dbReference type="EMBL" id="MCW3161322.1"/>
    </source>
</evidence>
<evidence type="ECO:0000313" key="3">
    <source>
        <dbReference type="Proteomes" id="UP001163719"/>
    </source>
</evidence>
<proteinExistence type="predicted"/>
<comment type="caution">
    <text evidence="2">The sequence shown here is derived from an EMBL/GenBank/DDBJ whole genome shotgun (WGS) entry which is preliminary data.</text>
</comment>
<sequence>MTKYITTLLVIVVAYTANAQVIIGNDTGTATDKTSVLLDFAAGENKGIILPAVRTIPTGTGLVEGTIILDASDETKAKVKYYNGSWKDLSNGNEANISTIMANQPNITEDTAKGAIIGANTSTADGVLILESTDKAMVLPQVNNTDDVINPAPGMMVYINKPGAKRLAVFNGAKWSYWKP</sequence>
<evidence type="ECO:0000256" key="1">
    <source>
        <dbReference type="SAM" id="SignalP"/>
    </source>
</evidence>
<feature type="chain" id="PRO_5047490724" evidence="1">
    <location>
        <begin position="20"/>
        <end position="180"/>
    </location>
</feature>